<feature type="region of interest" description="Disordered" evidence="1">
    <location>
        <begin position="1"/>
        <end position="21"/>
    </location>
</feature>
<organism evidence="2 3">
    <name type="scientific">Pseudonocardia zijingensis</name>
    <dbReference type="NCBI Taxonomy" id="153376"/>
    <lineage>
        <taxon>Bacteria</taxon>
        <taxon>Bacillati</taxon>
        <taxon>Actinomycetota</taxon>
        <taxon>Actinomycetes</taxon>
        <taxon>Pseudonocardiales</taxon>
        <taxon>Pseudonocardiaceae</taxon>
        <taxon>Pseudonocardia</taxon>
    </lineage>
</organism>
<dbReference type="EMBL" id="BAAAHP010000187">
    <property type="protein sequence ID" value="GAA0897792.1"/>
    <property type="molecule type" value="Genomic_DNA"/>
</dbReference>
<evidence type="ECO:0000256" key="1">
    <source>
        <dbReference type="SAM" id="MobiDB-lite"/>
    </source>
</evidence>
<gene>
    <name evidence="2" type="ORF">GCM10009559_59020</name>
</gene>
<dbReference type="Proteomes" id="UP001499967">
    <property type="component" value="Unassembled WGS sequence"/>
</dbReference>
<evidence type="ECO:0000313" key="2">
    <source>
        <dbReference type="EMBL" id="GAA0897792.1"/>
    </source>
</evidence>
<reference evidence="3" key="1">
    <citation type="journal article" date="2019" name="Int. J. Syst. Evol. Microbiol.">
        <title>The Global Catalogue of Microorganisms (GCM) 10K type strain sequencing project: providing services to taxonomists for standard genome sequencing and annotation.</title>
        <authorList>
            <consortium name="The Broad Institute Genomics Platform"/>
            <consortium name="The Broad Institute Genome Sequencing Center for Infectious Disease"/>
            <person name="Wu L."/>
            <person name="Ma J."/>
        </authorList>
    </citation>
    <scope>NUCLEOTIDE SEQUENCE [LARGE SCALE GENOMIC DNA]</scope>
    <source>
        <strain evidence="3">JCM 11117</strain>
    </source>
</reference>
<accession>A0ABP3YLB3</accession>
<proteinExistence type="predicted"/>
<dbReference type="RefSeq" id="WP_343944934.1">
    <property type="nucleotide sequence ID" value="NZ_BAAAHP010000187.1"/>
</dbReference>
<name>A0ABP3YLB3_9PSEU</name>
<feature type="compositionally biased region" description="Basic and acidic residues" evidence="1">
    <location>
        <begin position="1"/>
        <end position="10"/>
    </location>
</feature>
<comment type="caution">
    <text evidence="2">The sequence shown here is derived from an EMBL/GenBank/DDBJ whole genome shotgun (WGS) entry which is preliminary data.</text>
</comment>
<feature type="compositionally biased region" description="Acidic residues" evidence="1">
    <location>
        <begin position="11"/>
        <end position="21"/>
    </location>
</feature>
<protein>
    <submittedName>
        <fullName evidence="2">Uncharacterized protein</fullName>
    </submittedName>
</protein>
<feature type="region of interest" description="Disordered" evidence="1">
    <location>
        <begin position="60"/>
        <end position="81"/>
    </location>
</feature>
<keyword evidence="3" id="KW-1185">Reference proteome</keyword>
<sequence length="81" mass="8619">MKVETDIDHTDLDDDGDEDTPETMVFVSIHMPDGMRYSGTVACEGTPSTPRLAEMLRQATEGAAATHSPQLGRLLAGGGSR</sequence>
<evidence type="ECO:0000313" key="3">
    <source>
        <dbReference type="Proteomes" id="UP001499967"/>
    </source>
</evidence>